<evidence type="ECO:0000313" key="11">
    <source>
        <dbReference type="Proteomes" id="UP001152759"/>
    </source>
</evidence>
<evidence type="ECO:0000259" key="8">
    <source>
        <dbReference type="SMART" id="SM00645"/>
    </source>
</evidence>
<keyword evidence="2" id="KW-0645">Protease</keyword>
<dbReference type="InterPro" id="IPR013201">
    <property type="entry name" value="Prot_inhib_I29"/>
</dbReference>
<dbReference type="Pfam" id="PF00112">
    <property type="entry name" value="Peptidase_C1"/>
    <property type="match status" value="1"/>
</dbReference>
<dbReference type="Pfam" id="PF08246">
    <property type="entry name" value="Inhibitor_I29"/>
    <property type="match status" value="1"/>
</dbReference>
<dbReference type="EMBL" id="OU963871">
    <property type="protein sequence ID" value="CAH0382847.1"/>
    <property type="molecule type" value="Genomic_DNA"/>
</dbReference>
<dbReference type="GO" id="GO:0008234">
    <property type="term" value="F:cysteine-type peptidase activity"/>
    <property type="evidence" value="ECO:0007669"/>
    <property type="project" value="UniProtKB-KW"/>
</dbReference>
<evidence type="ECO:0000256" key="6">
    <source>
        <dbReference type="ARBA" id="ARBA00023157"/>
    </source>
</evidence>
<evidence type="ECO:0000256" key="2">
    <source>
        <dbReference type="ARBA" id="ARBA00022670"/>
    </source>
</evidence>
<evidence type="ECO:0000256" key="4">
    <source>
        <dbReference type="ARBA" id="ARBA00022807"/>
    </source>
</evidence>
<dbReference type="PROSITE" id="PS00139">
    <property type="entry name" value="THIOL_PROTEASE_CYS"/>
    <property type="match status" value="1"/>
</dbReference>
<dbReference type="SMART" id="SM00848">
    <property type="entry name" value="Inhibitor_I29"/>
    <property type="match status" value="1"/>
</dbReference>
<dbReference type="InterPro" id="IPR038765">
    <property type="entry name" value="Papain-like_cys_pep_sf"/>
</dbReference>
<feature type="signal peptide" evidence="7">
    <location>
        <begin position="1"/>
        <end position="20"/>
    </location>
</feature>
<keyword evidence="4" id="KW-0788">Thiol protease</keyword>
<evidence type="ECO:0000256" key="3">
    <source>
        <dbReference type="ARBA" id="ARBA00022801"/>
    </source>
</evidence>
<dbReference type="FunFam" id="3.90.70.10:FF:000103">
    <property type="entry name" value="Hypothetical LOC496748"/>
    <property type="match status" value="1"/>
</dbReference>
<dbReference type="InterPro" id="IPR039417">
    <property type="entry name" value="Peptidase_C1A_papain-like"/>
</dbReference>
<evidence type="ECO:0000259" key="9">
    <source>
        <dbReference type="SMART" id="SM00848"/>
    </source>
</evidence>
<proteinExistence type="inferred from homology"/>
<dbReference type="InterPro" id="IPR013128">
    <property type="entry name" value="Peptidase_C1A"/>
</dbReference>
<accession>A0A9N9ZZV9</accession>
<dbReference type="PANTHER" id="PTHR12411">
    <property type="entry name" value="CYSTEINE PROTEASE FAMILY C1-RELATED"/>
    <property type="match status" value="1"/>
</dbReference>
<keyword evidence="6" id="KW-1015">Disulfide bond</keyword>
<keyword evidence="7" id="KW-0732">Signal</keyword>
<dbReference type="InterPro" id="IPR000169">
    <property type="entry name" value="Pept_cys_AS"/>
</dbReference>
<evidence type="ECO:0000256" key="7">
    <source>
        <dbReference type="SAM" id="SignalP"/>
    </source>
</evidence>
<name>A0A9N9ZZV9_BEMTA</name>
<dbReference type="InterPro" id="IPR025660">
    <property type="entry name" value="Pept_his_AS"/>
</dbReference>
<dbReference type="PRINTS" id="PR00705">
    <property type="entry name" value="PAPAIN"/>
</dbReference>
<organism evidence="10 11">
    <name type="scientific">Bemisia tabaci</name>
    <name type="common">Sweetpotato whitefly</name>
    <name type="synonym">Aleurodes tabaci</name>
    <dbReference type="NCBI Taxonomy" id="7038"/>
    <lineage>
        <taxon>Eukaryota</taxon>
        <taxon>Metazoa</taxon>
        <taxon>Ecdysozoa</taxon>
        <taxon>Arthropoda</taxon>
        <taxon>Hexapoda</taxon>
        <taxon>Insecta</taxon>
        <taxon>Pterygota</taxon>
        <taxon>Neoptera</taxon>
        <taxon>Paraneoptera</taxon>
        <taxon>Hemiptera</taxon>
        <taxon>Sternorrhyncha</taxon>
        <taxon>Aleyrodoidea</taxon>
        <taxon>Aleyrodidae</taxon>
        <taxon>Aleyrodinae</taxon>
        <taxon>Bemisia</taxon>
    </lineage>
</organism>
<dbReference type="Proteomes" id="UP001152759">
    <property type="component" value="Chromosome 10"/>
</dbReference>
<dbReference type="PROSITE" id="PS00639">
    <property type="entry name" value="THIOL_PROTEASE_HIS"/>
    <property type="match status" value="1"/>
</dbReference>
<reference evidence="10" key="1">
    <citation type="submission" date="2021-12" db="EMBL/GenBank/DDBJ databases">
        <authorList>
            <person name="King R."/>
        </authorList>
    </citation>
    <scope>NUCLEOTIDE SEQUENCE</scope>
</reference>
<dbReference type="KEGG" id="btab:109029804"/>
<protein>
    <submittedName>
        <fullName evidence="10">Uncharacterized protein</fullName>
    </submittedName>
</protein>
<evidence type="ECO:0000256" key="1">
    <source>
        <dbReference type="ARBA" id="ARBA00008455"/>
    </source>
</evidence>
<gene>
    <name evidence="10" type="ORF">BEMITA_LOCUS2345</name>
</gene>
<feature type="domain" description="Peptidase C1A papain C-terminal" evidence="8">
    <location>
        <begin position="132"/>
        <end position="341"/>
    </location>
</feature>
<dbReference type="InterPro" id="IPR000668">
    <property type="entry name" value="Peptidase_C1A_C"/>
</dbReference>
<dbReference type="InterPro" id="IPR025661">
    <property type="entry name" value="Pept_asp_AS"/>
</dbReference>
<dbReference type="CDD" id="cd02248">
    <property type="entry name" value="Peptidase_C1A"/>
    <property type="match status" value="1"/>
</dbReference>
<keyword evidence="5" id="KW-0865">Zymogen</keyword>
<dbReference type="SUPFAM" id="SSF54001">
    <property type="entry name" value="Cysteine proteinases"/>
    <property type="match status" value="1"/>
</dbReference>
<comment type="similarity">
    <text evidence="1">Belongs to the peptidase C1 family.</text>
</comment>
<dbReference type="PROSITE" id="PS00640">
    <property type="entry name" value="THIOL_PROTEASE_ASN"/>
    <property type="match status" value="1"/>
</dbReference>
<keyword evidence="11" id="KW-1185">Reference proteome</keyword>
<evidence type="ECO:0000256" key="5">
    <source>
        <dbReference type="ARBA" id="ARBA00023145"/>
    </source>
</evidence>
<dbReference type="GO" id="GO:0006508">
    <property type="term" value="P:proteolysis"/>
    <property type="evidence" value="ECO:0007669"/>
    <property type="project" value="UniProtKB-KW"/>
</dbReference>
<dbReference type="SMART" id="SM00645">
    <property type="entry name" value="Pept_C1"/>
    <property type="match status" value="1"/>
</dbReference>
<keyword evidence="3" id="KW-0378">Hydrolase</keyword>
<sequence>MTRLAAILIVATLVVSGVFGKHKTNLETWLSSKMPLSESFLEKVFGEFTLEYGKKYDPIEKSARYSQFAKNIRKIQKLNAEETGTATYGINEMADWAHEEFLAKRANARPETFFGIETLPVANVTKSQLAQIPVSFDWRSLGKVSPVKDQGICGSCWAFATVSVMETAKAIKYDVLQNMSEQQLLDCDKKSKGCRGGWMEFAFQSIKDKGGLMSDEKYPYEGRQYRCRVKPKKVVAKLAEVMRFADGDTSEMTYWIATSGTCSNAMNSESLQFYKNGIIRNAGCRGRVNHAVVLVGYGTENGQDFWIVRNSWGKKWGEDGYFRIARGVNACSIEQYSWGATIM</sequence>
<feature type="domain" description="Cathepsin propeptide inhibitor" evidence="9">
    <location>
        <begin position="45"/>
        <end position="101"/>
    </location>
</feature>
<evidence type="ECO:0000313" key="10">
    <source>
        <dbReference type="EMBL" id="CAH0382847.1"/>
    </source>
</evidence>
<dbReference type="Gene3D" id="3.90.70.10">
    <property type="entry name" value="Cysteine proteinases"/>
    <property type="match status" value="1"/>
</dbReference>
<feature type="chain" id="PRO_5040304404" evidence="7">
    <location>
        <begin position="21"/>
        <end position="343"/>
    </location>
</feature>
<dbReference type="AlphaFoldDB" id="A0A9N9ZZV9"/>